<keyword evidence="1" id="KW-0732">Signal</keyword>
<organism evidence="2 3">
    <name type="scientific">Flaviramulus basaltis</name>
    <dbReference type="NCBI Taxonomy" id="369401"/>
    <lineage>
        <taxon>Bacteria</taxon>
        <taxon>Pseudomonadati</taxon>
        <taxon>Bacteroidota</taxon>
        <taxon>Flavobacteriia</taxon>
        <taxon>Flavobacteriales</taxon>
        <taxon>Flavobacteriaceae</taxon>
        <taxon>Flaviramulus</taxon>
    </lineage>
</organism>
<accession>A0A1K2II21</accession>
<feature type="signal peptide" evidence="1">
    <location>
        <begin position="1"/>
        <end position="19"/>
    </location>
</feature>
<keyword evidence="3" id="KW-1185">Reference proteome</keyword>
<reference evidence="2 3" key="1">
    <citation type="submission" date="2016-10" db="EMBL/GenBank/DDBJ databases">
        <authorList>
            <person name="de Groot N.N."/>
        </authorList>
    </citation>
    <scope>NUCLEOTIDE SEQUENCE [LARGE SCALE GENOMIC DNA]</scope>
    <source>
        <strain evidence="2 3">DSM 18180</strain>
    </source>
</reference>
<dbReference type="PROSITE" id="PS51257">
    <property type="entry name" value="PROKAR_LIPOPROTEIN"/>
    <property type="match status" value="1"/>
</dbReference>
<dbReference type="STRING" id="369401.SAMN05428642_102500"/>
<proteinExistence type="predicted"/>
<sequence>MIKYFLYIAVLSFIMISCAKNKNYQTTIDSDIKAIKSIDDKKSYLSKIYEDGQGIDTKIKELEKSFFKNRKEITILRKKKDSLIFINRYRIKSYLNKFKYPKETDFDDNEKLAIFYGVYSDIEKKEQLKYLDLFKELYQDSVIPKYNYLSYLTKIYYLEHATFFPLNKRHSINEMIKDISPEIEKLKDN</sequence>
<name>A0A1K2II21_9FLAO</name>
<evidence type="ECO:0000313" key="2">
    <source>
        <dbReference type="EMBL" id="SFZ92047.1"/>
    </source>
</evidence>
<evidence type="ECO:0000313" key="3">
    <source>
        <dbReference type="Proteomes" id="UP000182544"/>
    </source>
</evidence>
<dbReference type="RefSeq" id="WP_143144280.1">
    <property type="nucleotide sequence ID" value="NZ_FPKV01000002.1"/>
</dbReference>
<dbReference type="EMBL" id="FPKV01000002">
    <property type="protein sequence ID" value="SFZ92047.1"/>
    <property type="molecule type" value="Genomic_DNA"/>
</dbReference>
<gene>
    <name evidence="2" type="ORF">SAMN05428642_102500</name>
</gene>
<protein>
    <recommendedName>
        <fullName evidence="4">Lipoprotein</fullName>
    </recommendedName>
</protein>
<evidence type="ECO:0000256" key="1">
    <source>
        <dbReference type="SAM" id="SignalP"/>
    </source>
</evidence>
<dbReference type="Proteomes" id="UP000182544">
    <property type="component" value="Unassembled WGS sequence"/>
</dbReference>
<dbReference type="AlphaFoldDB" id="A0A1K2II21"/>
<evidence type="ECO:0008006" key="4">
    <source>
        <dbReference type="Google" id="ProtNLM"/>
    </source>
</evidence>
<feature type="chain" id="PRO_5012069090" description="Lipoprotein" evidence="1">
    <location>
        <begin position="20"/>
        <end position="189"/>
    </location>
</feature>